<dbReference type="SMART" id="SM01211">
    <property type="entry name" value="GATase_5"/>
    <property type="match status" value="1"/>
</dbReference>
<dbReference type="GO" id="GO:0005737">
    <property type="term" value="C:cytoplasm"/>
    <property type="evidence" value="ECO:0007669"/>
    <property type="project" value="UniProtKB-SubCell"/>
</dbReference>
<dbReference type="Pfam" id="PF02769">
    <property type="entry name" value="AIRS_C"/>
    <property type="match status" value="2"/>
</dbReference>
<dbReference type="SUPFAM" id="SSF56042">
    <property type="entry name" value="PurM C-terminal domain-like"/>
    <property type="match status" value="2"/>
</dbReference>
<dbReference type="EMBL" id="BTFZ01000011">
    <property type="protein sequence ID" value="GMM36706.1"/>
    <property type="molecule type" value="Genomic_DNA"/>
</dbReference>
<dbReference type="Gene3D" id="3.30.1330.10">
    <property type="entry name" value="PurM-like, N-terminal domain"/>
    <property type="match status" value="2"/>
</dbReference>
<comment type="catalytic activity">
    <reaction evidence="15">
        <text>N(2)-formyl-N(1)-(5-phospho-beta-D-ribosyl)glycinamide + L-glutamine + ATP + H2O = 2-formamido-N(1)-(5-O-phospho-beta-D-ribosyl)acetamidine + L-glutamate + ADP + phosphate + H(+)</text>
        <dbReference type="Rhea" id="RHEA:17129"/>
        <dbReference type="ChEBI" id="CHEBI:15377"/>
        <dbReference type="ChEBI" id="CHEBI:15378"/>
        <dbReference type="ChEBI" id="CHEBI:29985"/>
        <dbReference type="ChEBI" id="CHEBI:30616"/>
        <dbReference type="ChEBI" id="CHEBI:43474"/>
        <dbReference type="ChEBI" id="CHEBI:58359"/>
        <dbReference type="ChEBI" id="CHEBI:147286"/>
        <dbReference type="ChEBI" id="CHEBI:147287"/>
        <dbReference type="ChEBI" id="CHEBI:456216"/>
        <dbReference type="EC" id="6.3.5.3"/>
    </reaction>
</comment>
<evidence type="ECO:0000313" key="23">
    <source>
        <dbReference type="EMBL" id="GMM36706.1"/>
    </source>
</evidence>
<dbReference type="FunFam" id="3.30.1330.10:FF:000002">
    <property type="entry name" value="Phosphoribosylformylglycinamidine synthase"/>
    <property type="match status" value="1"/>
</dbReference>
<dbReference type="PROSITE" id="PS51273">
    <property type="entry name" value="GATASE_TYPE_1"/>
    <property type="match status" value="1"/>
</dbReference>
<evidence type="ECO:0000259" key="21">
    <source>
        <dbReference type="Pfam" id="PF18076"/>
    </source>
</evidence>
<evidence type="ECO:0000256" key="14">
    <source>
        <dbReference type="ARBA" id="ARBA00032632"/>
    </source>
</evidence>
<dbReference type="RefSeq" id="XP_064853702.1">
    <property type="nucleotide sequence ID" value="XM_064997630.1"/>
</dbReference>
<reference evidence="23 24" key="1">
    <citation type="journal article" date="2023" name="Elife">
        <title>Identification of key yeast species and microbe-microbe interactions impacting larval growth of Drosophila in the wild.</title>
        <authorList>
            <person name="Mure A."/>
            <person name="Sugiura Y."/>
            <person name="Maeda R."/>
            <person name="Honda K."/>
            <person name="Sakurai N."/>
            <person name="Takahashi Y."/>
            <person name="Watada M."/>
            <person name="Katoh T."/>
            <person name="Gotoh A."/>
            <person name="Gotoh Y."/>
            <person name="Taniguchi I."/>
            <person name="Nakamura K."/>
            <person name="Hayashi T."/>
            <person name="Katayama T."/>
            <person name="Uemura T."/>
            <person name="Hattori Y."/>
        </authorList>
    </citation>
    <scope>NUCLEOTIDE SEQUENCE [LARGE SCALE GENOMIC DNA]</scope>
    <source>
        <strain evidence="23 24">SC-9</strain>
    </source>
</reference>
<dbReference type="CDD" id="cd02204">
    <property type="entry name" value="PurL_repeat2"/>
    <property type="match status" value="1"/>
</dbReference>
<dbReference type="InterPro" id="IPR055181">
    <property type="entry name" value="FGAR-AT_PurM_N-like"/>
</dbReference>
<feature type="domain" description="Phosphoribosylformylglycinamidine synthase N-terminal" evidence="21">
    <location>
        <begin position="42"/>
        <end position="196"/>
    </location>
</feature>
<dbReference type="Pfam" id="PF13507">
    <property type="entry name" value="GATase_5"/>
    <property type="match status" value="1"/>
</dbReference>
<evidence type="ECO:0000256" key="15">
    <source>
        <dbReference type="ARBA" id="ARBA00052585"/>
    </source>
</evidence>
<dbReference type="GO" id="GO:0005524">
    <property type="term" value="F:ATP binding"/>
    <property type="evidence" value="ECO:0007669"/>
    <property type="project" value="UniProtKB-KW"/>
</dbReference>
<dbReference type="Pfam" id="PF18072">
    <property type="entry name" value="FGAR-AT_linker"/>
    <property type="match status" value="1"/>
</dbReference>
<evidence type="ECO:0000256" key="5">
    <source>
        <dbReference type="ARBA" id="ARBA00022490"/>
    </source>
</evidence>
<dbReference type="Gene3D" id="3.90.650.10">
    <property type="entry name" value="PurM-like C-terminal domain"/>
    <property type="match status" value="2"/>
</dbReference>
<keyword evidence="8" id="KW-0547">Nucleotide-binding</keyword>
<dbReference type="GO" id="GO:0046872">
    <property type="term" value="F:metal ion binding"/>
    <property type="evidence" value="ECO:0007669"/>
    <property type="project" value="UniProtKB-KW"/>
</dbReference>
<evidence type="ECO:0000256" key="10">
    <source>
        <dbReference type="ARBA" id="ARBA00022840"/>
    </source>
</evidence>
<dbReference type="InterPro" id="IPR010073">
    <property type="entry name" value="PurL_large"/>
</dbReference>
<evidence type="ECO:0000256" key="8">
    <source>
        <dbReference type="ARBA" id="ARBA00022741"/>
    </source>
</evidence>
<dbReference type="GO" id="GO:0004642">
    <property type="term" value="F:phosphoribosylformylglycinamidine synthase activity"/>
    <property type="evidence" value="ECO:0007669"/>
    <property type="project" value="UniProtKB-EC"/>
</dbReference>
<comment type="pathway">
    <text evidence="2">Purine metabolism; IMP biosynthesis via de novo pathway; 5-amino-1-(5-phospho-D-ribosyl)imidazole from N(2)-formyl-N(1)-(5-phospho-D-ribosyl)glycinamide: step 1/2.</text>
</comment>
<accession>A0AAV5QQ65</accession>
<keyword evidence="6" id="KW-0436">Ligase</keyword>
<dbReference type="InterPro" id="IPR036921">
    <property type="entry name" value="PurM-like_N_sf"/>
</dbReference>
<dbReference type="Pfam" id="PF18076">
    <property type="entry name" value="FGAR-AT_N"/>
    <property type="match status" value="1"/>
</dbReference>
<keyword evidence="11" id="KW-0460">Magnesium</keyword>
<dbReference type="Gene3D" id="1.10.8.750">
    <property type="entry name" value="Phosphoribosylformylglycinamidine synthase, linker domain"/>
    <property type="match status" value="1"/>
</dbReference>
<feature type="domain" description="PurM-like C-terminal" evidence="19">
    <location>
        <begin position="488"/>
        <end position="647"/>
    </location>
</feature>
<dbReference type="SUPFAM" id="SSF109736">
    <property type="entry name" value="FGAM synthase PurL, linker domain"/>
    <property type="match status" value="1"/>
</dbReference>
<evidence type="ECO:0000256" key="3">
    <source>
        <dbReference type="ARBA" id="ARBA00008608"/>
    </source>
</evidence>
<evidence type="ECO:0000256" key="17">
    <source>
        <dbReference type="ARBA" id="ARBA00071729"/>
    </source>
</evidence>
<dbReference type="Proteomes" id="UP001360560">
    <property type="component" value="Unassembled WGS sequence"/>
</dbReference>
<comment type="caution">
    <text evidence="23">The sequence shown here is derived from an EMBL/GenBank/DDBJ whole genome shotgun (WGS) entry which is preliminary data.</text>
</comment>
<dbReference type="Pfam" id="PF22689">
    <property type="entry name" value="FGAR-AT_PurM_N-like"/>
    <property type="match status" value="1"/>
</dbReference>
<evidence type="ECO:0000256" key="7">
    <source>
        <dbReference type="ARBA" id="ARBA00022723"/>
    </source>
</evidence>
<evidence type="ECO:0000256" key="18">
    <source>
        <dbReference type="SAM" id="MobiDB-lite"/>
    </source>
</evidence>
<keyword evidence="10" id="KW-0067">ATP-binding</keyword>
<dbReference type="InterPro" id="IPR010918">
    <property type="entry name" value="PurM-like_C_dom"/>
</dbReference>
<dbReference type="HAMAP" id="MF_00419">
    <property type="entry name" value="PurL_1"/>
    <property type="match status" value="1"/>
</dbReference>
<evidence type="ECO:0000256" key="13">
    <source>
        <dbReference type="ARBA" id="ARBA00029823"/>
    </source>
</evidence>
<dbReference type="NCBIfam" id="NF003672">
    <property type="entry name" value="PRK05297.1"/>
    <property type="match status" value="1"/>
</dbReference>
<dbReference type="CDD" id="cd02203">
    <property type="entry name" value="PurL_repeat1"/>
    <property type="match status" value="1"/>
</dbReference>
<feature type="region of interest" description="Disordered" evidence="18">
    <location>
        <begin position="353"/>
        <end position="382"/>
    </location>
</feature>
<evidence type="ECO:0000256" key="11">
    <source>
        <dbReference type="ARBA" id="ARBA00022842"/>
    </source>
</evidence>
<evidence type="ECO:0000256" key="6">
    <source>
        <dbReference type="ARBA" id="ARBA00022598"/>
    </source>
</evidence>
<keyword evidence="9" id="KW-0658">Purine biosynthesis</keyword>
<evidence type="ECO:0000256" key="1">
    <source>
        <dbReference type="ARBA" id="ARBA00004496"/>
    </source>
</evidence>
<protein>
    <recommendedName>
        <fullName evidence="17">Phosphoribosylformylglycinamidine synthase</fullName>
        <ecNumber evidence="4">6.3.5.3</ecNumber>
    </recommendedName>
    <alternativeName>
        <fullName evidence="14">Formylglycinamide ribonucleotide amidotransferase</fullName>
    </alternativeName>
    <alternativeName>
        <fullName evidence="13">Formylglycinamide ribotide amidotransferase</fullName>
    </alternativeName>
</protein>
<evidence type="ECO:0000259" key="22">
    <source>
        <dbReference type="Pfam" id="PF22689"/>
    </source>
</evidence>
<feature type="domain" description="Phosphoribosylformylglycinamidine synthase linker" evidence="20">
    <location>
        <begin position="222"/>
        <end position="272"/>
    </location>
</feature>
<keyword evidence="24" id="KW-1185">Reference proteome</keyword>
<evidence type="ECO:0000313" key="24">
    <source>
        <dbReference type="Proteomes" id="UP001360560"/>
    </source>
</evidence>
<evidence type="ECO:0000256" key="4">
    <source>
        <dbReference type="ARBA" id="ARBA00012747"/>
    </source>
</evidence>
<evidence type="ECO:0000256" key="12">
    <source>
        <dbReference type="ARBA" id="ARBA00022962"/>
    </source>
</evidence>
<comment type="similarity">
    <text evidence="3">In the N-terminal section; belongs to the FGAMS family.</text>
</comment>
<dbReference type="SUPFAM" id="SSF82697">
    <property type="entry name" value="PurS-like"/>
    <property type="match status" value="1"/>
</dbReference>
<gene>
    <name evidence="23" type="ORF">DASC09_040310</name>
</gene>
<comment type="subcellular location">
    <subcellularLocation>
        <location evidence="1">Cytoplasm</location>
    </subcellularLocation>
</comment>
<dbReference type="InterPro" id="IPR036604">
    <property type="entry name" value="PurS-like_sf"/>
</dbReference>
<feature type="domain" description="PurM-like C-terminal" evidence="19">
    <location>
        <begin position="886"/>
        <end position="1015"/>
    </location>
</feature>
<dbReference type="GeneID" id="90074681"/>
<dbReference type="FunFam" id="1.10.8.750:FF:000002">
    <property type="entry name" value="Phosphoribosylformylglycinamidine synthase"/>
    <property type="match status" value="1"/>
</dbReference>
<dbReference type="CDD" id="cd01740">
    <property type="entry name" value="GATase1_FGAR_AT"/>
    <property type="match status" value="1"/>
</dbReference>
<evidence type="ECO:0000256" key="9">
    <source>
        <dbReference type="ARBA" id="ARBA00022755"/>
    </source>
</evidence>
<dbReference type="FunFam" id="3.90.650.10:FF:000002">
    <property type="entry name" value="Phosphoribosylformylglycinamidine synthase"/>
    <property type="match status" value="1"/>
</dbReference>
<sequence length="1368" mass="148805">MADNLLILPGNNALSGFRVKELISDINEKIGSSAITAVYSTFVHYVGLKNGGEKLDDSKSERLRQMLSYNDAHDESSAVIKNLLKVVSISGDVEAKLLPVNRPIDSLKGDAAYAYLVTILPRQGTISPWSSKATNIAHVSGYDGSIDRIERGLSLLLHSNVSLDDKLVASDNYALLSSVFDRMTDSLYLNSLPKHNDIFLDNSPKPLTSVQLVGAEDPVATLSKANETLGLAFDTEEISYLVDAFVNKLKRDPTDVELFMFAQINSEHCRHKIFNATWIIDNDEKDLSLFKMIKNTHQLNANNTISAYSDNSAIFEGQEGYHYAPDIKTKNWGLVKEKVHTLIKVETHNHPTAISPFPGAATGSGGEIRDEGATGKGSKPKAGLSGFTVSNLEIPGHVQPWEEKFTDLGKPGHIASPLSIMLDAPIGSAAFNNEFGRPCITGYFRTLTTEVTNSEDKPEIRGFHKPIMLAGGLGSIRPSLSLKDNSIKPNDLIIVLGGQGMLIGLGGGAASSVHSSDKNVDLDFASVQRGNPEMERRAQEVINACVSLDKSNPILSIHDVGAGGLSNALPELVHDNDLGAIFQLRKVLTLDPGMSPLEIWCNESQERYVLAINPSSLSLFEEICNRERCPFAVIGHATAEEKLVVEDDLFGNNIIDLDMSILFGNAPKLVKNTTTQPLKLSEDVSELLSLKFSDALERVLRLPAVGSKSFLITIGDRTVGGLIDRDQFVGPWQVPVADVGVTGVSLGDTSIVAGEAMAMGERPSLGLISASASAKMCVAESLLNLAASDVEALEKIKVSANWMSAANYTGEGSKLYEAVRAIGIELCPDLGISIPVGKDSLSMKMNWKDQKTGESKEVIGPLSLVITSFAPVADTGKTWTPQLQNKEGTKLVLVDLSATQEKKSLGGSAFLQVYNKLGNSAPTVYSHSVLKSFLEAVIALHQKDIVLAYHDRSDGGLVVTLLEMAFAGRAGLDIEINSGKETAFEALLNEELGAVFQVKESDYEEFVKVFETNGVSKEYISVVGAPVFADKQQIKISFNGSSVVDAPRSQLQQVWSETSYHMQALRDNPATSKEEFETIADDADPGITYDLTYSVAECIPVSLSAKPKVAILREQGVNGQFEMAWCFQDSGFTAVDVHMSDIITGKVTLDDFVGIAACGGFSYGDVLGAANGWARSILYHEESRKEFERFFQERNDTFAFGACNGCQFLSRVHELIPGTENWPSFERNFSEQYEARVAMVEIQKDNKSIFLQDMEGSRIPIAVAHGEGYASFSSSDKLEALEASNGVAVRFVDNYGKPAEKYPFNPNGSPNGVTGIANDNGRVLAMMPHPERVCRLEANSWYPGDKRAEWQNYGPWIKLFRNARKWVG</sequence>
<dbReference type="PANTHER" id="PTHR10099:SF1">
    <property type="entry name" value="PHOSPHORIBOSYLFORMYLGLYCINAMIDINE SYNTHASE"/>
    <property type="match status" value="1"/>
</dbReference>
<dbReference type="GO" id="GO:0006189">
    <property type="term" value="P:'de novo' IMP biosynthetic process"/>
    <property type="evidence" value="ECO:0007669"/>
    <property type="project" value="InterPro"/>
</dbReference>
<evidence type="ECO:0000256" key="16">
    <source>
        <dbReference type="ARBA" id="ARBA00057317"/>
    </source>
</evidence>
<keyword evidence="7" id="KW-0479">Metal-binding</keyword>
<feature type="domain" description="FGAR-AT PurM N-terminal-like" evidence="22">
    <location>
        <begin position="707"/>
        <end position="871"/>
    </location>
</feature>
<dbReference type="InterPro" id="IPR029062">
    <property type="entry name" value="Class_I_gatase-like"/>
</dbReference>
<dbReference type="SUPFAM" id="SSF52317">
    <property type="entry name" value="Class I glutamine amidotransferase-like"/>
    <property type="match status" value="1"/>
</dbReference>
<proteinExistence type="inferred from homology"/>
<dbReference type="EC" id="6.3.5.3" evidence="4"/>
<dbReference type="FunFam" id="3.40.50.880:FF:000008">
    <property type="entry name" value="Phosphoribosylformylglycinamidine synthase"/>
    <property type="match status" value="1"/>
</dbReference>
<dbReference type="NCBIfam" id="TIGR01735">
    <property type="entry name" value="FGAM_synt"/>
    <property type="match status" value="1"/>
</dbReference>
<dbReference type="InterPro" id="IPR040707">
    <property type="entry name" value="FGAR-AT_N"/>
</dbReference>
<dbReference type="FunFam" id="3.30.1330.10:FF:000005">
    <property type="entry name" value="Phosphoribosylformylglycinamidine synthase"/>
    <property type="match status" value="1"/>
</dbReference>
<evidence type="ECO:0000259" key="19">
    <source>
        <dbReference type="Pfam" id="PF02769"/>
    </source>
</evidence>
<dbReference type="SUPFAM" id="SSF55326">
    <property type="entry name" value="PurM N-terminal domain-like"/>
    <property type="match status" value="2"/>
</dbReference>
<dbReference type="InterPro" id="IPR036676">
    <property type="entry name" value="PurM-like_C_sf"/>
</dbReference>
<name>A0AAV5QQ65_9ASCO</name>
<keyword evidence="12" id="KW-0315">Glutamine amidotransferase</keyword>
<evidence type="ECO:0000259" key="20">
    <source>
        <dbReference type="Pfam" id="PF18072"/>
    </source>
</evidence>
<organism evidence="23 24">
    <name type="scientific">Saccharomycopsis crataegensis</name>
    <dbReference type="NCBI Taxonomy" id="43959"/>
    <lineage>
        <taxon>Eukaryota</taxon>
        <taxon>Fungi</taxon>
        <taxon>Dikarya</taxon>
        <taxon>Ascomycota</taxon>
        <taxon>Saccharomycotina</taxon>
        <taxon>Saccharomycetes</taxon>
        <taxon>Saccharomycopsidaceae</taxon>
        <taxon>Saccharomycopsis</taxon>
    </lineage>
</organism>
<dbReference type="Gene3D" id="3.40.50.880">
    <property type="match status" value="1"/>
</dbReference>
<keyword evidence="5" id="KW-0963">Cytoplasm</keyword>
<comment type="function">
    <text evidence="16">Phosphoribosylformylglycinamidine synthase involved in the purines biosynthetic pathway. Catalyzes the ATP-dependent conversion of formylglycinamide ribonucleotide (FGAR) and glutamine to yield formylglycinamidine ribonucleotide (FGAM) and glutamate.</text>
</comment>
<dbReference type="InterPro" id="IPR041609">
    <property type="entry name" value="PurL_linker"/>
</dbReference>
<evidence type="ECO:0000256" key="2">
    <source>
        <dbReference type="ARBA" id="ARBA00004920"/>
    </source>
</evidence>
<dbReference type="PANTHER" id="PTHR10099">
    <property type="entry name" value="PHOSPHORIBOSYLFORMYLGLYCINAMIDINE SYNTHASE"/>
    <property type="match status" value="1"/>
</dbReference>